<proteinExistence type="predicted"/>
<sequence length="358" mass="39070">MPLRLARDGGADRRDQGRVIVRAGAQRRAQIGAVLLAEAHEQFARAGHPHPVAAFAEIVAQRRDEAEALAGLGQPHIARRPARAFSGLGDGEALGQPRAQVGQRPVLLEPLFLAHLAHRHHLDEGQVMPLGAAPVDEGEKLVLVEALQRDGVDLHPQPRPGRGADPLEHRLEAAPAGDLGEFRRVERVERDVHPPHPEGCKVVGKARKLRAVRGQRQLVERAGLEVPRHRGEKAQDPAPHQRLAPGHPQLAHAEPDEAGAQPVELLEGEQLLLRQELHVLGHAVAAAKVATVGDRHPQIGDRSCERVDEGRGFHARPDRARGPARQARAHIRVRDAAALLQSAPPPPSLRRTWVRRQE</sequence>
<feature type="compositionally biased region" description="Basic and acidic residues" evidence="1">
    <location>
        <begin position="293"/>
        <end position="321"/>
    </location>
</feature>
<dbReference type="AlphaFoldDB" id="A0A644W8U8"/>
<reference evidence="2" key="1">
    <citation type="submission" date="2019-08" db="EMBL/GenBank/DDBJ databases">
        <authorList>
            <person name="Kucharzyk K."/>
            <person name="Murdoch R.W."/>
            <person name="Higgins S."/>
            <person name="Loffler F."/>
        </authorList>
    </citation>
    <scope>NUCLEOTIDE SEQUENCE</scope>
</reference>
<feature type="region of interest" description="Disordered" evidence="1">
    <location>
        <begin position="223"/>
        <end position="256"/>
    </location>
</feature>
<evidence type="ECO:0000313" key="2">
    <source>
        <dbReference type="EMBL" id="MPL99900.1"/>
    </source>
</evidence>
<organism evidence="2">
    <name type="scientific">bioreactor metagenome</name>
    <dbReference type="NCBI Taxonomy" id="1076179"/>
    <lineage>
        <taxon>unclassified sequences</taxon>
        <taxon>metagenomes</taxon>
        <taxon>ecological metagenomes</taxon>
    </lineage>
</organism>
<comment type="caution">
    <text evidence="2">The sequence shown here is derived from an EMBL/GenBank/DDBJ whole genome shotgun (WGS) entry which is preliminary data.</text>
</comment>
<evidence type="ECO:0000256" key="1">
    <source>
        <dbReference type="SAM" id="MobiDB-lite"/>
    </source>
</evidence>
<accession>A0A644W8U8</accession>
<dbReference type="AntiFam" id="ANF00251">
    <property type="entry name" value="Shadow ORF (opposite moaA)"/>
</dbReference>
<feature type="compositionally biased region" description="Basic and acidic residues" evidence="1">
    <location>
        <begin position="223"/>
        <end position="235"/>
    </location>
</feature>
<dbReference type="EMBL" id="VSSQ01000696">
    <property type="protein sequence ID" value="MPL99900.1"/>
    <property type="molecule type" value="Genomic_DNA"/>
</dbReference>
<name>A0A644W8U8_9ZZZZ</name>
<gene>
    <name evidence="2" type="ORF">SDC9_46121</name>
</gene>
<feature type="region of interest" description="Disordered" evidence="1">
    <location>
        <begin position="293"/>
        <end position="358"/>
    </location>
</feature>
<protein>
    <submittedName>
        <fullName evidence="2">Uncharacterized protein</fullName>
    </submittedName>
</protein>